<comment type="function">
    <text evidence="6">Epoxide hydrolase involved in the biosynthesis of cucurbitacin and mogroside tetracyclic triterpene natural products (e.g. siamenoside I and mogrosides IV, V and VI). Cucurbitacins have cytotoxic properties and exhibit deterrent taste as a defense barrier against herbivores. Mogrosides are nonsugar highly oxygenated compounds used as high-intensity zero-calorie sweeteners; they also possess pharmacological properties such as regulating immunity, lowering blood sugar and lipid levels, protecting the liver, and acting as antioxidants and antitumor agents. Catalyzes the hydrolysis of aromatic epoxide-containing substrates, such as the conversion of 24,25-epoxycucurbitadienol to 24,25-dihydroxycucurbitadienol.</text>
</comment>
<evidence type="ECO:0000256" key="3">
    <source>
        <dbReference type="ARBA" id="ARBA00022801"/>
    </source>
</evidence>
<evidence type="ECO:0000256" key="7">
    <source>
        <dbReference type="ARBA" id="ARBA00093212"/>
    </source>
</evidence>
<accession>A0A7C9FJI6</accession>
<name>A0A7C9FJI6_OPUST</name>
<evidence type="ECO:0000256" key="2">
    <source>
        <dbReference type="ARBA" id="ARBA00013006"/>
    </source>
</evidence>
<evidence type="ECO:0000256" key="4">
    <source>
        <dbReference type="ARBA" id="ARBA00038334"/>
    </source>
</evidence>
<comment type="catalytic activity">
    <reaction evidence="5">
        <text>an epoxide + H2O = an ethanediol</text>
        <dbReference type="Rhea" id="RHEA:19037"/>
        <dbReference type="ChEBI" id="CHEBI:15377"/>
        <dbReference type="ChEBI" id="CHEBI:32955"/>
        <dbReference type="ChEBI" id="CHEBI:140594"/>
        <dbReference type="EC" id="3.3.2.10"/>
    </reaction>
    <physiologicalReaction direction="left-to-right" evidence="5">
        <dbReference type="Rhea" id="RHEA:19038"/>
    </physiologicalReaction>
</comment>
<dbReference type="Gene3D" id="3.40.50.1820">
    <property type="entry name" value="alpha/beta hydrolase"/>
    <property type="match status" value="1"/>
</dbReference>
<dbReference type="Pfam" id="PF00561">
    <property type="entry name" value="Abhydrolase_1"/>
    <property type="match status" value="1"/>
</dbReference>
<evidence type="ECO:0000256" key="6">
    <source>
        <dbReference type="ARBA" id="ARBA00058358"/>
    </source>
</evidence>
<dbReference type="EMBL" id="GISG01272042">
    <property type="protein sequence ID" value="MBA4676604.1"/>
    <property type="molecule type" value="Transcribed_RNA"/>
</dbReference>
<dbReference type="InterPro" id="IPR029058">
    <property type="entry name" value="AB_hydrolase_fold"/>
</dbReference>
<comment type="catalytic activity">
    <reaction evidence="7">
        <text>(24S)-24,25-epoxycucurbitadienol + H2O = (24R)-24,25-dihydroxycucurbitadienol</text>
        <dbReference type="Rhea" id="RHEA:81855"/>
        <dbReference type="ChEBI" id="CHEBI:15377"/>
        <dbReference type="ChEBI" id="CHEBI:229949"/>
        <dbReference type="ChEBI" id="CHEBI:229950"/>
    </reaction>
    <physiologicalReaction direction="left-to-right" evidence="7">
        <dbReference type="Rhea" id="RHEA:81856"/>
    </physiologicalReaction>
</comment>
<dbReference type="InterPro" id="IPR000639">
    <property type="entry name" value="Epox_hydrolase-like"/>
</dbReference>
<dbReference type="PANTHER" id="PTHR43329">
    <property type="entry name" value="EPOXIDE HYDROLASE"/>
    <property type="match status" value="1"/>
</dbReference>
<protein>
    <recommendedName>
        <fullName evidence="2">soluble epoxide hydrolase</fullName>
        <ecNumber evidence="2">3.3.2.10</ecNumber>
    </recommendedName>
</protein>
<evidence type="ECO:0000256" key="1">
    <source>
        <dbReference type="ARBA" id="ARBA00004721"/>
    </source>
</evidence>
<reference evidence="9" key="1">
    <citation type="journal article" date="2013" name="J. Plant Res.">
        <title>Effect of fungi and light on seed germination of three Opuntia species from semiarid lands of central Mexico.</title>
        <authorList>
            <person name="Delgado-Sanchez P."/>
            <person name="Jimenez-Bremont J.F."/>
            <person name="Guerrero-Gonzalez Mde L."/>
            <person name="Flores J."/>
        </authorList>
    </citation>
    <scope>NUCLEOTIDE SEQUENCE</scope>
    <source>
        <tissue evidence="9">Cladode</tissue>
    </source>
</reference>
<reference evidence="9" key="2">
    <citation type="submission" date="2020-07" db="EMBL/GenBank/DDBJ databases">
        <authorList>
            <person name="Vera ALvarez R."/>
            <person name="Arias-Moreno D.M."/>
            <person name="Jimenez-Jacinto V."/>
            <person name="Jimenez-Bremont J.F."/>
            <person name="Swaminathan K."/>
            <person name="Moose S.P."/>
            <person name="Guerrero-Gonzalez M.L."/>
            <person name="Marino-Ramirez L."/>
            <person name="Landsman D."/>
            <person name="Rodriguez-Kessler M."/>
            <person name="Delgado-Sanchez P."/>
        </authorList>
    </citation>
    <scope>NUCLEOTIDE SEQUENCE</scope>
    <source>
        <tissue evidence="9">Cladode</tissue>
    </source>
</reference>
<dbReference type="InterPro" id="IPR000073">
    <property type="entry name" value="AB_hydrolase_1"/>
</dbReference>
<sequence>MEENTNPTIPKKFSEIKHKKVSVNGIKIHIAEMGESYKGTVLFLHGYPELWYSWRHQLLSLSTAGYRAVAPDLRGYGDSDAPPSAADYTALHVVGDLVALLDYLVVGKVFLVGHDWGALIAWNLCLLRPDRVKALVNLSVPFTGRNPDKRPVQKYREAFGDDFYICRFQEPGVMEKEYDEIDTEKLIKFCFALKDTRVPIIRPGALKEAVEKPIPLPPWLSEEDVKYYADTFKKTGFTGGLNYYRNLDLNWELMAAWTGSQIKVPVQFIMGDQDLTYNFPGMKDYIHKGGFRRDVPLLEDVIILEGAGHFINQEKKEEINKHIQNFFDKF</sequence>
<evidence type="ECO:0000313" key="9">
    <source>
        <dbReference type="EMBL" id="MBA4676604.1"/>
    </source>
</evidence>
<feature type="domain" description="AB hydrolase-1" evidence="8">
    <location>
        <begin position="40"/>
        <end position="158"/>
    </location>
</feature>
<evidence type="ECO:0000259" key="8">
    <source>
        <dbReference type="Pfam" id="PF00561"/>
    </source>
</evidence>
<keyword evidence="3 9" id="KW-0378">Hydrolase</keyword>
<organism evidence="9">
    <name type="scientific">Opuntia streptacantha</name>
    <name type="common">Prickly pear cactus</name>
    <name type="synonym">Opuntia cardona</name>
    <dbReference type="NCBI Taxonomy" id="393608"/>
    <lineage>
        <taxon>Eukaryota</taxon>
        <taxon>Viridiplantae</taxon>
        <taxon>Streptophyta</taxon>
        <taxon>Embryophyta</taxon>
        <taxon>Tracheophyta</taxon>
        <taxon>Spermatophyta</taxon>
        <taxon>Magnoliopsida</taxon>
        <taxon>eudicotyledons</taxon>
        <taxon>Gunneridae</taxon>
        <taxon>Pentapetalae</taxon>
        <taxon>Caryophyllales</taxon>
        <taxon>Cactineae</taxon>
        <taxon>Cactaceae</taxon>
        <taxon>Opuntioideae</taxon>
        <taxon>Opuntia</taxon>
    </lineage>
</organism>
<dbReference type="AlphaFoldDB" id="A0A7C9FJI6"/>
<proteinExistence type="inferred from homology"/>
<comment type="pathway">
    <text evidence="1">Secondary metabolite biosynthesis; terpenoid biosynthesis.</text>
</comment>
<dbReference type="PRINTS" id="PR00412">
    <property type="entry name" value="EPOXHYDRLASE"/>
</dbReference>
<evidence type="ECO:0000256" key="5">
    <source>
        <dbReference type="ARBA" id="ARBA00051067"/>
    </source>
</evidence>
<dbReference type="FunFam" id="3.40.50.1820:FF:000161">
    <property type="entry name" value="Epoxide hydrolase"/>
    <property type="match status" value="1"/>
</dbReference>
<dbReference type="EC" id="3.3.2.10" evidence="2"/>
<dbReference type="GO" id="GO:0004301">
    <property type="term" value="F:epoxide hydrolase activity"/>
    <property type="evidence" value="ECO:0007669"/>
    <property type="project" value="UniProtKB-EC"/>
</dbReference>
<dbReference type="PRINTS" id="PR00111">
    <property type="entry name" value="ABHYDROLASE"/>
</dbReference>
<comment type="similarity">
    <text evidence="4">Belongs to the AB hydrolase superfamily. Epoxide hydrolase family.</text>
</comment>
<dbReference type="SUPFAM" id="SSF53474">
    <property type="entry name" value="alpha/beta-Hydrolases"/>
    <property type="match status" value="1"/>
</dbReference>